<dbReference type="InterPro" id="IPR001932">
    <property type="entry name" value="PPM-type_phosphatase-like_dom"/>
</dbReference>
<feature type="domain" description="PAS" evidence="7">
    <location>
        <begin position="162"/>
        <end position="222"/>
    </location>
</feature>
<evidence type="ECO:0000313" key="9">
    <source>
        <dbReference type="EMBL" id="APF18156.1"/>
    </source>
</evidence>
<dbReference type="AlphaFoldDB" id="H1XP72"/>
<keyword evidence="2" id="KW-0418">Kinase</keyword>
<feature type="domain" description="PAC" evidence="8">
    <location>
        <begin position="232"/>
        <end position="284"/>
    </location>
</feature>
<gene>
    <name evidence="9" type="ORF">Cabys_1407</name>
    <name evidence="10" type="ORF">Calab_2577</name>
</gene>
<dbReference type="PROSITE" id="PS50112">
    <property type="entry name" value="PAS"/>
    <property type="match status" value="1"/>
</dbReference>
<evidence type="ECO:0000259" key="8">
    <source>
        <dbReference type="PROSITE" id="PS50113"/>
    </source>
</evidence>
<dbReference type="GO" id="GO:0006355">
    <property type="term" value="P:regulation of DNA-templated transcription"/>
    <property type="evidence" value="ECO:0007669"/>
    <property type="project" value="InterPro"/>
</dbReference>
<evidence type="ECO:0000256" key="4">
    <source>
        <dbReference type="PROSITE-ProRule" id="PRU00169"/>
    </source>
</evidence>
<dbReference type="KEGG" id="caby:Cabys_1407"/>
<dbReference type="PROSITE" id="PS50113">
    <property type="entry name" value="PAC"/>
    <property type="match status" value="1"/>
</dbReference>
<dbReference type="SMART" id="SM00448">
    <property type="entry name" value="REC"/>
    <property type="match status" value="1"/>
</dbReference>
<dbReference type="InterPro" id="IPR013767">
    <property type="entry name" value="PAS_fold"/>
</dbReference>
<evidence type="ECO:0000256" key="3">
    <source>
        <dbReference type="ARBA" id="ARBA00022801"/>
    </source>
</evidence>
<evidence type="ECO:0000256" key="5">
    <source>
        <dbReference type="SAM" id="Coils"/>
    </source>
</evidence>
<dbReference type="PROSITE" id="PS50110">
    <property type="entry name" value="RESPONSE_REGULATORY"/>
    <property type="match status" value="1"/>
</dbReference>
<dbReference type="EMBL" id="CP018099">
    <property type="protein sequence ID" value="APF18156.1"/>
    <property type="molecule type" value="Genomic_DNA"/>
</dbReference>
<dbReference type="GO" id="GO:0016791">
    <property type="term" value="F:phosphatase activity"/>
    <property type="evidence" value="ECO:0007669"/>
    <property type="project" value="TreeGrafter"/>
</dbReference>
<dbReference type="Pfam" id="PF00989">
    <property type="entry name" value="PAS"/>
    <property type="match status" value="1"/>
</dbReference>
<dbReference type="InterPro" id="IPR011006">
    <property type="entry name" value="CheY-like_superfamily"/>
</dbReference>
<dbReference type="Pfam" id="PF00072">
    <property type="entry name" value="Response_reg"/>
    <property type="match status" value="1"/>
</dbReference>
<dbReference type="Proteomes" id="UP000004671">
    <property type="component" value="Chromosome"/>
</dbReference>
<protein>
    <submittedName>
        <fullName evidence="9">PAS domain S-box-containing protein</fullName>
    </submittedName>
    <submittedName>
        <fullName evidence="10">Putative PAS/PAC sensor protein</fullName>
    </submittedName>
</protein>
<dbReference type="InterPro" id="IPR036457">
    <property type="entry name" value="PPM-type-like_dom_sf"/>
</dbReference>
<dbReference type="SUPFAM" id="SSF52172">
    <property type="entry name" value="CheY-like"/>
    <property type="match status" value="1"/>
</dbReference>
<keyword evidence="3" id="KW-0378">Hydrolase</keyword>
<evidence type="ECO:0000259" key="7">
    <source>
        <dbReference type="PROSITE" id="PS50112"/>
    </source>
</evidence>
<feature type="coiled-coil region" evidence="5">
    <location>
        <begin position="450"/>
        <end position="491"/>
    </location>
</feature>
<evidence type="ECO:0000313" key="12">
    <source>
        <dbReference type="Proteomes" id="UP000183868"/>
    </source>
</evidence>
<dbReference type="Pfam" id="PF07228">
    <property type="entry name" value="SpoIIE"/>
    <property type="match status" value="1"/>
</dbReference>
<dbReference type="Gene3D" id="3.40.50.2300">
    <property type="match status" value="1"/>
</dbReference>
<dbReference type="InterPro" id="IPR003018">
    <property type="entry name" value="GAF"/>
</dbReference>
<dbReference type="PaxDb" id="880073-Calab_2577"/>
<keyword evidence="11" id="KW-1185">Reference proteome</keyword>
<evidence type="ECO:0000313" key="10">
    <source>
        <dbReference type="EMBL" id="EHO42187.1"/>
    </source>
</evidence>
<dbReference type="STRING" id="880073.Cabys_1407"/>
<dbReference type="Gene3D" id="3.30.450.40">
    <property type="match status" value="1"/>
</dbReference>
<feature type="coiled-coil region" evidence="5">
    <location>
        <begin position="138"/>
        <end position="165"/>
    </location>
</feature>
<dbReference type="InterPro" id="IPR001789">
    <property type="entry name" value="Sig_transdc_resp-reg_receiver"/>
</dbReference>
<dbReference type="Pfam" id="PF13185">
    <property type="entry name" value="GAF_2"/>
    <property type="match status" value="1"/>
</dbReference>
<dbReference type="Proteomes" id="UP000183868">
    <property type="component" value="Chromosome"/>
</dbReference>
<dbReference type="InParanoid" id="H1XP72"/>
<dbReference type="SUPFAM" id="SSF55785">
    <property type="entry name" value="PYP-like sensor domain (PAS domain)"/>
    <property type="match status" value="1"/>
</dbReference>
<dbReference type="SUPFAM" id="SSF55781">
    <property type="entry name" value="GAF domain-like"/>
    <property type="match status" value="1"/>
</dbReference>
<dbReference type="InterPro" id="IPR052016">
    <property type="entry name" value="Bact_Sigma-Reg"/>
</dbReference>
<dbReference type="PANTHER" id="PTHR43156">
    <property type="entry name" value="STAGE II SPORULATION PROTEIN E-RELATED"/>
    <property type="match status" value="1"/>
</dbReference>
<dbReference type="RefSeq" id="WP_006929454.1">
    <property type="nucleotide sequence ID" value="NZ_CM001402.1"/>
</dbReference>
<dbReference type="HOGENOM" id="CLU_377109_0_0_0"/>
<dbReference type="CDD" id="cd00130">
    <property type="entry name" value="PAS"/>
    <property type="match status" value="1"/>
</dbReference>
<dbReference type="Gene3D" id="3.30.450.20">
    <property type="entry name" value="PAS domain"/>
    <property type="match status" value="1"/>
</dbReference>
<dbReference type="InterPro" id="IPR000014">
    <property type="entry name" value="PAS"/>
</dbReference>
<keyword evidence="1" id="KW-0808">Transferase</keyword>
<dbReference type="SMART" id="SM00331">
    <property type="entry name" value="PP2C_SIG"/>
    <property type="match status" value="1"/>
</dbReference>
<feature type="modified residue" description="4-aspartylphosphate" evidence="4">
    <location>
        <position position="71"/>
    </location>
</feature>
<dbReference type="InterPro" id="IPR035965">
    <property type="entry name" value="PAS-like_dom_sf"/>
</dbReference>
<reference evidence="10 11" key="1">
    <citation type="submission" date="2011-09" db="EMBL/GenBank/DDBJ databases">
        <title>The permanent draft genome of Caldithrix abyssi DSM 13497.</title>
        <authorList>
            <consortium name="US DOE Joint Genome Institute (JGI-PGF)"/>
            <person name="Lucas S."/>
            <person name="Han J."/>
            <person name="Lapidus A."/>
            <person name="Bruce D."/>
            <person name="Goodwin L."/>
            <person name="Pitluck S."/>
            <person name="Peters L."/>
            <person name="Kyrpides N."/>
            <person name="Mavromatis K."/>
            <person name="Ivanova N."/>
            <person name="Mikhailova N."/>
            <person name="Chertkov O."/>
            <person name="Detter J.C."/>
            <person name="Tapia R."/>
            <person name="Han C."/>
            <person name="Land M."/>
            <person name="Hauser L."/>
            <person name="Markowitz V."/>
            <person name="Cheng J.-F."/>
            <person name="Hugenholtz P."/>
            <person name="Woyke T."/>
            <person name="Wu D."/>
            <person name="Spring S."/>
            <person name="Brambilla E."/>
            <person name="Klenk H.-P."/>
            <person name="Eisen J.A."/>
        </authorList>
    </citation>
    <scope>NUCLEOTIDE SEQUENCE [LARGE SCALE GENOMIC DNA]</scope>
    <source>
        <strain evidence="10 11">DSM 13497</strain>
    </source>
</reference>
<evidence type="ECO:0000256" key="1">
    <source>
        <dbReference type="ARBA" id="ARBA00022679"/>
    </source>
</evidence>
<name>H1XP72_CALAY</name>
<evidence type="ECO:0000256" key="2">
    <source>
        <dbReference type="ARBA" id="ARBA00022777"/>
    </source>
</evidence>
<organism evidence="10 11">
    <name type="scientific">Caldithrix abyssi DSM 13497</name>
    <dbReference type="NCBI Taxonomy" id="880073"/>
    <lineage>
        <taxon>Bacteria</taxon>
        <taxon>Pseudomonadati</taxon>
        <taxon>Calditrichota</taxon>
        <taxon>Calditrichia</taxon>
        <taxon>Calditrichales</taxon>
        <taxon>Calditrichaceae</taxon>
        <taxon>Caldithrix</taxon>
    </lineage>
</organism>
<dbReference type="SMART" id="SM00065">
    <property type="entry name" value="GAF"/>
    <property type="match status" value="1"/>
</dbReference>
<keyword evidence="5" id="KW-0175">Coiled coil</keyword>
<sequence>MGWLQVLEKETNKKDKPEQAKSILVIDDEPDVTGTIRQYLNHYGYLVYEANSATEGLELYRQKKPHILITDLKMPVLSGLDILKAVREKDEDTEVIVLTAFGDTHFIIEALRNRASDFILKPVDLEMLKLTVEKSIRRIELKEQVKNYTQELEKVLNDVRKTKEYLQNILESSPQAIVTYDLEGKIIQWNSAAEKITGYSASDVKGKPLKEVLVLVDVLINPARDRNISIIEDVVGQILTKNGDLRYINRNAKILLDEQQRAIGVIENFYDVTDQVKSDQLLEKRYLQLQTINEIGKKIASCNDLAEISQFVSEKIVRTFFESSQLTIFFHEPQKDKLVLKAMSGYNIAKVQERFPVGSALDPEKGVIGRVFQTGQALIAEDVTKSPYFSEGISDETRSEFAFPIRFKDRVFGVLNIENIENISLDEADHFMLEAIAEYLGIAKDRIDLTDRIKEQNIQLEHQANELRKALTKVEKQKKIIEDQNKKLITDLQKASEFQKSLLPETLPAFEDVRFAALYVPSSQLGGDFYDVITIDDRYAAMVIADASGHGVAAAMLSAMFKMTLHKYSSEILNPAVVLEKMNRDFCGVLQSGEFFSAFLVVLDRQEMLLRFANAGHPRPLLYDFKTRQIQELDTNGFLLGILDMGINFEQKEIKINDHSRLFLYTDGLNEAMNDKEEQYGVDRLKDLMIENAEQSADEFVKQTRESLHRYTGSDEFEDDVTILVLDKIGANHHA</sequence>
<dbReference type="SMART" id="SM00091">
    <property type="entry name" value="PAS"/>
    <property type="match status" value="1"/>
</dbReference>
<dbReference type="GO" id="GO:0000160">
    <property type="term" value="P:phosphorelay signal transduction system"/>
    <property type="evidence" value="ECO:0007669"/>
    <property type="project" value="InterPro"/>
</dbReference>
<dbReference type="eggNOG" id="COG2208">
    <property type="taxonomic scope" value="Bacteria"/>
</dbReference>
<dbReference type="GO" id="GO:0016301">
    <property type="term" value="F:kinase activity"/>
    <property type="evidence" value="ECO:0007669"/>
    <property type="project" value="UniProtKB-KW"/>
</dbReference>
<proteinExistence type="predicted"/>
<dbReference type="InterPro" id="IPR029016">
    <property type="entry name" value="GAF-like_dom_sf"/>
</dbReference>
<dbReference type="PANTHER" id="PTHR43156:SF2">
    <property type="entry name" value="STAGE II SPORULATION PROTEIN E"/>
    <property type="match status" value="1"/>
</dbReference>
<evidence type="ECO:0000313" key="11">
    <source>
        <dbReference type="Proteomes" id="UP000004671"/>
    </source>
</evidence>
<dbReference type="EMBL" id="CM001402">
    <property type="protein sequence ID" value="EHO42187.1"/>
    <property type="molecule type" value="Genomic_DNA"/>
</dbReference>
<reference evidence="9 12" key="2">
    <citation type="submission" date="2016-11" db="EMBL/GenBank/DDBJ databases">
        <title>Genomic analysis of Caldithrix abyssi and proposal of a novel bacterial phylum Caldithrichaeota.</title>
        <authorList>
            <person name="Kublanov I."/>
            <person name="Sigalova O."/>
            <person name="Gavrilov S."/>
            <person name="Lebedinsky A."/>
            <person name="Ivanova N."/>
            <person name="Daum C."/>
            <person name="Reddy T."/>
            <person name="Klenk H.P."/>
            <person name="Goker M."/>
            <person name="Reva O."/>
            <person name="Miroshnichenko M."/>
            <person name="Kyprides N."/>
            <person name="Woyke T."/>
            <person name="Gelfand M."/>
        </authorList>
    </citation>
    <scope>NUCLEOTIDE SEQUENCE [LARGE SCALE GENOMIC DNA]</scope>
    <source>
        <strain evidence="9 12">LF13</strain>
    </source>
</reference>
<accession>H1XP72</accession>
<dbReference type="Gene3D" id="3.60.40.10">
    <property type="entry name" value="PPM-type phosphatase domain"/>
    <property type="match status" value="1"/>
</dbReference>
<evidence type="ECO:0000259" key="6">
    <source>
        <dbReference type="PROSITE" id="PS50110"/>
    </source>
</evidence>
<keyword evidence="4" id="KW-0597">Phosphoprotein</keyword>
<dbReference type="SUPFAM" id="SSF81606">
    <property type="entry name" value="PP2C-like"/>
    <property type="match status" value="1"/>
</dbReference>
<dbReference type="NCBIfam" id="TIGR00229">
    <property type="entry name" value="sensory_box"/>
    <property type="match status" value="1"/>
</dbReference>
<dbReference type="InterPro" id="IPR000700">
    <property type="entry name" value="PAS-assoc_C"/>
</dbReference>
<dbReference type="CDD" id="cd17536">
    <property type="entry name" value="REC_YesN-like"/>
    <property type="match status" value="1"/>
</dbReference>
<dbReference type="eggNOG" id="COG2204">
    <property type="taxonomic scope" value="Bacteria"/>
</dbReference>
<feature type="domain" description="Response regulatory" evidence="6">
    <location>
        <begin position="22"/>
        <end position="136"/>
    </location>
</feature>